<organism evidence="1 2">
    <name type="scientific">Pluteus cervinus</name>
    <dbReference type="NCBI Taxonomy" id="181527"/>
    <lineage>
        <taxon>Eukaryota</taxon>
        <taxon>Fungi</taxon>
        <taxon>Dikarya</taxon>
        <taxon>Basidiomycota</taxon>
        <taxon>Agaricomycotina</taxon>
        <taxon>Agaricomycetes</taxon>
        <taxon>Agaricomycetidae</taxon>
        <taxon>Agaricales</taxon>
        <taxon>Pluteineae</taxon>
        <taxon>Pluteaceae</taxon>
        <taxon>Pluteus</taxon>
    </lineage>
</organism>
<evidence type="ECO:0000313" key="2">
    <source>
        <dbReference type="Proteomes" id="UP000308600"/>
    </source>
</evidence>
<evidence type="ECO:0000313" key="1">
    <source>
        <dbReference type="EMBL" id="TFK68717.1"/>
    </source>
</evidence>
<dbReference type="Proteomes" id="UP000308600">
    <property type="component" value="Unassembled WGS sequence"/>
</dbReference>
<reference evidence="1 2" key="1">
    <citation type="journal article" date="2019" name="Nat. Ecol. Evol.">
        <title>Megaphylogeny resolves global patterns of mushroom evolution.</title>
        <authorList>
            <person name="Varga T."/>
            <person name="Krizsan K."/>
            <person name="Foldi C."/>
            <person name="Dima B."/>
            <person name="Sanchez-Garcia M."/>
            <person name="Sanchez-Ramirez S."/>
            <person name="Szollosi G.J."/>
            <person name="Szarkandi J.G."/>
            <person name="Papp V."/>
            <person name="Albert L."/>
            <person name="Andreopoulos W."/>
            <person name="Angelini C."/>
            <person name="Antonin V."/>
            <person name="Barry K.W."/>
            <person name="Bougher N.L."/>
            <person name="Buchanan P."/>
            <person name="Buyck B."/>
            <person name="Bense V."/>
            <person name="Catcheside P."/>
            <person name="Chovatia M."/>
            <person name="Cooper J."/>
            <person name="Damon W."/>
            <person name="Desjardin D."/>
            <person name="Finy P."/>
            <person name="Geml J."/>
            <person name="Haridas S."/>
            <person name="Hughes K."/>
            <person name="Justo A."/>
            <person name="Karasinski D."/>
            <person name="Kautmanova I."/>
            <person name="Kiss B."/>
            <person name="Kocsube S."/>
            <person name="Kotiranta H."/>
            <person name="LaButti K.M."/>
            <person name="Lechner B.E."/>
            <person name="Liimatainen K."/>
            <person name="Lipzen A."/>
            <person name="Lukacs Z."/>
            <person name="Mihaltcheva S."/>
            <person name="Morgado L.N."/>
            <person name="Niskanen T."/>
            <person name="Noordeloos M.E."/>
            <person name="Ohm R.A."/>
            <person name="Ortiz-Santana B."/>
            <person name="Ovrebo C."/>
            <person name="Racz N."/>
            <person name="Riley R."/>
            <person name="Savchenko A."/>
            <person name="Shiryaev A."/>
            <person name="Soop K."/>
            <person name="Spirin V."/>
            <person name="Szebenyi C."/>
            <person name="Tomsovsky M."/>
            <person name="Tulloss R.E."/>
            <person name="Uehling J."/>
            <person name="Grigoriev I.V."/>
            <person name="Vagvolgyi C."/>
            <person name="Papp T."/>
            <person name="Martin F.M."/>
            <person name="Miettinen O."/>
            <person name="Hibbett D.S."/>
            <person name="Nagy L.G."/>
        </authorList>
    </citation>
    <scope>NUCLEOTIDE SEQUENCE [LARGE SCALE GENOMIC DNA]</scope>
    <source>
        <strain evidence="1 2">NL-1719</strain>
    </source>
</reference>
<sequence length="159" mass="17942">MYGSILSWSTSDQLGGLGISDIIGPSGSVLSTKTSSFFDNNQRVNILTSINTSPTNLLQTSWFSTGVARAVRLYTIYSSSPSRTVNYPAACQRPNMYHKLTSSLPRTEDVNYPVNPSRIVKYNQQSIKNRKTNEECVERREPKKQNKACINHVRETDYR</sequence>
<gene>
    <name evidence="1" type="ORF">BDN72DRAFT_652476</name>
</gene>
<keyword evidence="2" id="KW-1185">Reference proteome</keyword>
<name>A0ACD3AT51_9AGAR</name>
<protein>
    <submittedName>
        <fullName evidence="1">Uncharacterized protein</fullName>
    </submittedName>
</protein>
<accession>A0ACD3AT51</accession>
<proteinExistence type="predicted"/>
<dbReference type="EMBL" id="ML208345">
    <property type="protein sequence ID" value="TFK68717.1"/>
    <property type="molecule type" value="Genomic_DNA"/>
</dbReference>